<keyword evidence="1" id="KW-0812">Transmembrane</keyword>
<dbReference type="EMBL" id="BK015138">
    <property type="protein sequence ID" value="DAD92545.1"/>
    <property type="molecule type" value="Genomic_DNA"/>
</dbReference>
<sequence length="181" mass="21449">MRFLALFLLVVAYKFLTNLMHYFRIKKLQTYFSEFLEHKRSDMNLYRQEVLSLFEKAHVKDIKIPVSEHIGNRKIVSGNVSTFSMFPSTRTEFSVTVLNMFEEAEGVFRKNMLDSFNPFYWIDLIVFLPKSLLAYIGISSEVTAYKICNVLFTFIWWILGILVVYFKPQLQDFVIKLVRNL</sequence>
<accession>A0A8S5ND38</accession>
<keyword evidence="1" id="KW-0472">Membrane</keyword>
<evidence type="ECO:0000313" key="2">
    <source>
        <dbReference type="EMBL" id="DAD92545.1"/>
    </source>
</evidence>
<feature type="transmembrane region" description="Helical" evidence="1">
    <location>
        <begin position="6"/>
        <end position="23"/>
    </location>
</feature>
<evidence type="ECO:0000256" key="1">
    <source>
        <dbReference type="SAM" id="Phobius"/>
    </source>
</evidence>
<name>A0A8S5ND38_9CAUD</name>
<feature type="transmembrane region" description="Helical" evidence="1">
    <location>
        <begin position="144"/>
        <end position="166"/>
    </location>
</feature>
<feature type="transmembrane region" description="Helical" evidence="1">
    <location>
        <begin position="119"/>
        <end position="138"/>
    </location>
</feature>
<protein>
    <submittedName>
        <fullName evidence="2">Uncharacterized protein</fullName>
    </submittedName>
</protein>
<organism evidence="2">
    <name type="scientific">Myoviridae sp. ct5Tq8</name>
    <dbReference type="NCBI Taxonomy" id="2826612"/>
    <lineage>
        <taxon>Viruses</taxon>
        <taxon>Duplodnaviria</taxon>
        <taxon>Heunggongvirae</taxon>
        <taxon>Uroviricota</taxon>
        <taxon>Caudoviricetes</taxon>
    </lineage>
</organism>
<keyword evidence="1" id="KW-1133">Transmembrane helix</keyword>
<reference evidence="2" key="1">
    <citation type="journal article" date="2021" name="Proc. Natl. Acad. Sci. U.S.A.">
        <title>A Catalog of Tens of Thousands of Viruses from Human Metagenomes Reveals Hidden Associations with Chronic Diseases.</title>
        <authorList>
            <person name="Tisza M.J."/>
            <person name="Buck C.B."/>
        </authorList>
    </citation>
    <scope>NUCLEOTIDE SEQUENCE</scope>
    <source>
        <strain evidence="2">Ct5Tq8</strain>
    </source>
</reference>
<proteinExistence type="predicted"/>